<comment type="caution">
    <text evidence="2">The sequence shown here is derived from an EMBL/GenBank/DDBJ whole genome shotgun (WGS) entry which is preliminary data.</text>
</comment>
<evidence type="ECO:0008006" key="4">
    <source>
        <dbReference type="Google" id="ProtNLM"/>
    </source>
</evidence>
<reference evidence="2 3" key="1">
    <citation type="journal article" date="2012" name="J. Bacteriol.">
        <title>Genome Sequence of the Filamentous Bacterium Fibrisoma limi BUZ 3T.</title>
        <authorList>
            <person name="Filippini M."/>
            <person name="Qi W."/>
            <person name="Jaenicke S."/>
            <person name="Goesmann A."/>
            <person name="Smits T.H."/>
            <person name="Bagheri H.C."/>
        </authorList>
    </citation>
    <scope>NUCLEOTIDE SEQUENCE [LARGE SCALE GENOMIC DNA]</scope>
    <source>
        <strain evidence="3">BUZ 3T</strain>
    </source>
</reference>
<feature type="chain" id="PRO_5003660119" description="Outer membrane protein beta-barrel domain-containing protein" evidence="1">
    <location>
        <begin position="27"/>
        <end position="200"/>
    </location>
</feature>
<dbReference type="STRING" id="1185876.BN8_06028"/>
<sequence>MKPFNKNGWPALLLLLYFCPAPDAVAQEPGFKPTFMNMTEVGLSLGRVTSGNQWAQTTQNRTSFTAQTFNGIRLRPRLAVGGTVGIDWYLASLLMPVSAGLRYDIAVQSKKGVGLFFSLDAGYGFTWLHRDLPNYRTSGGLYVSPGVGLRLGQPNRGNFVLSFSYKRQESAVSKPLDNFYVRRDENRVYNRITFRMGIAF</sequence>
<evidence type="ECO:0000313" key="2">
    <source>
        <dbReference type="EMBL" id="CCH56648.1"/>
    </source>
</evidence>
<name>I2GRX0_9BACT</name>
<accession>I2GRX0</accession>
<evidence type="ECO:0000313" key="3">
    <source>
        <dbReference type="Proteomes" id="UP000009309"/>
    </source>
</evidence>
<dbReference type="AlphaFoldDB" id="I2GRX0"/>
<dbReference type="OrthoDB" id="1121518at2"/>
<keyword evidence="1" id="KW-0732">Signal</keyword>
<dbReference type="EMBL" id="CAIT01000009">
    <property type="protein sequence ID" value="CCH56648.1"/>
    <property type="molecule type" value="Genomic_DNA"/>
</dbReference>
<evidence type="ECO:0000256" key="1">
    <source>
        <dbReference type="SAM" id="SignalP"/>
    </source>
</evidence>
<dbReference type="RefSeq" id="WP_009285213.1">
    <property type="nucleotide sequence ID" value="NZ_CAIT01000009.1"/>
</dbReference>
<keyword evidence="3" id="KW-1185">Reference proteome</keyword>
<feature type="signal peptide" evidence="1">
    <location>
        <begin position="1"/>
        <end position="26"/>
    </location>
</feature>
<dbReference type="Proteomes" id="UP000009309">
    <property type="component" value="Unassembled WGS sequence"/>
</dbReference>
<gene>
    <name evidence="2" type="ORF">BN8_06028</name>
</gene>
<proteinExistence type="predicted"/>
<protein>
    <recommendedName>
        <fullName evidence="4">Outer membrane protein beta-barrel domain-containing protein</fullName>
    </recommendedName>
</protein>
<dbReference type="eggNOG" id="ENOG50327TJ">
    <property type="taxonomic scope" value="Bacteria"/>
</dbReference>
<organism evidence="2 3">
    <name type="scientific">Fibrisoma limi BUZ 3</name>
    <dbReference type="NCBI Taxonomy" id="1185876"/>
    <lineage>
        <taxon>Bacteria</taxon>
        <taxon>Pseudomonadati</taxon>
        <taxon>Bacteroidota</taxon>
        <taxon>Cytophagia</taxon>
        <taxon>Cytophagales</taxon>
        <taxon>Spirosomataceae</taxon>
        <taxon>Fibrisoma</taxon>
    </lineage>
</organism>